<gene>
    <name evidence="2" type="ORF">BDV28DRAFT_93023</name>
</gene>
<accession>A0A5N6YU29</accession>
<dbReference type="Proteomes" id="UP000327118">
    <property type="component" value="Unassembled WGS sequence"/>
</dbReference>
<feature type="region of interest" description="Disordered" evidence="1">
    <location>
        <begin position="1"/>
        <end position="27"/>
    </location>
</feature>
<reference evidence="3" key="1">
    <citation type="submission" date="2019-04" db="EMBL/GenBank/DDBJ databases">
        <title>Friends and foes A comparative genomics studyof 23 Aspergillus species from section Flavi.</title>
        <authorList>
            <consortium name="DOE Joint Genome Institute"/>
            <person name="Kjaerbolling I."/>
            <person name="Vesth T."/>
            <person name="Frisvad J.C."/>
            <person name="Nybo J.L."/>
            <person name="Theobald S."/>
            <person name="Kildgaard S."/>
            <person name="Isbrandt T."/>
            <person name="Kuo A."/>
            <person name="Sato A."/>
            <person name="Lyhne E.K."/>
            <person name="Kogle M.E."/>
            <person name="Wiebenga A."/>
            <person name="Kun R.S."/>
            <person name="Lubbers R.J."/>
            <person name="Makela M.R."/>
            <person name="Barry K."/>
            <person name="Chovatia M."/>
            <person name="Clum A."/>
            <person name="Daum C."/>
            <person name="Haridas S."/>
            <person name="He G."/>
            <person name="LaButti K."/>
            <person name="Lipzen A."/>
            <person name="Mondo S."/>
            <person name="Riley R."/>
            <person name="Salamov A."/>
            <person name="Simmons B.A."/>
            <person name="Magnuson J.K."/>
            <person name="Henrissat B."/>
            <person name="Mortensen U.H."/>
            <person name="Larsen T.O."/>
            <person name="Devries R.P."/>
            <person name="Grigoriev I.V."/>
            <person name="Machida M."/>
            <person name="Baker S.E."/>
            <person name="Andersen M.R."/>
        </authorList>
    </citation>
    <scope>NUCLEOTIDE SEQUENCE [LARGE SCALE GENOMIC DNA]</scope>
    <source>
        <strain evidence="3">CBS 553.77</strain>
    </source>
</reference>
<evidence type="ECO:0000256" key="1">
    <source>
        <dbReference type="SAM" id="MobiDB-lite"/>
    </source>
</evidence>
<organism evidence="2 3">
    <name type="scientific">Aspergillus coremiiformis</name>
    <dbReference type="NCBI Taxonomy" id="138285"/>
    <lineage>
        <taxon>Eukaryota</taxon>
        <taxon>Fungi</taxon>
        <taxon>Dikarya</taxon>
        <taxon>Ascomycota</taxon>
        <taxon>Pezizomycotina</taxon>
        <taxon>Eurotiomycetes</taxon>
        <taxon>Eurotiomycetidae</taxon>
        <taxon>Eurotiales</taxon>
        <taxon>Aspergillaceae</taxon>
        <taxon>Aspergillus</taxon>
        <taxon>Aspergillus subgen. Circumdati</taxon>
    </lineage>
</organism>
<keyword evidence="3" id="KW-1185">Reference proteome</keyword>
<evidence type="ECO:0000313" key="3">
    <source>
        <dbReference type="Proteomes" id="UP000327118"/>
    </source>
</evidence>
<name>A0A5N6YU29_9EURO</name>
<dbReference type="EMBL" id="ML739514">
    <property type="protein sequence ID" value="KAE8348403.1"/>
    <property type="molecule type" value="Genomic_DNA"/>
</dbReference>
<evidence type="ECO:0000313" key="2">
    <source>
        <dbReference type="EMBL" id="KAE8348403.1"/>
    </source>
</evidence>
<sequence>MARVFRRPASAFTRRAPSRAAQRTARKHKVIMESITQEKKKLRSVVCHYIVWLPRDNLDNPGRYRLKQRHPLVIPSFPQVILSSPLHARNYAEKMV</sequence>
<dbReference type="OrthoDB" id="4510470at2759"/>
<dbReference type="AlphaFoldDB" id="A0A5N6YU29"/>
<protein>
    <submittedName>
        <fullName evidence="2">Uncharacterized protein</fullName>
    </submittedName>
</protein>
<proteinExistence type="predicted"/>